<proteinExistence type="predicted"/>
<protein>
    <submittedName>
        <fullName evidence="6">TetR family transcriptional regulator</fullName>
    </submittedName>
</protein>
<dbReference type="PRINTS" id="PR00455">
    <property type="entry name" value="HTHTETR"/>
</dbReference>
<dbReference type="Pfam" id="PF00440">
    <property type="entry name" value="TetR_N"/>
    <property type="match status" value="1"/>
</dbReference>
<dbReference type="GO" id="GO:0000976">
    <property type="term" value="F:transcription cis-regulatory region binding"/>
    <property type="evidence" value="ECO:0007669"/>
    <property type="project" value="TreeGrafter"/>
</dbReference>
<keyword evidence="2 4" id="KW-0238">DNA-binding</keyword>
<evidence type="ECO:0000259" key="5">
    <source>
        <dbReference type="PROSITE" id="PS50977"/>
    </source>
</evidence>
<evidence type="ECO:0000256" key="2">
    <source>
        <dbReference type="ARBA" id="ARBA00023125"/>
    </source>
</evidence>
<dbReference type="PANTHER" id="PTHR30055">
    <property type="entry name" value="HTH-TYPE TRANSCRIPTIONAL REGULATOR RUTR"/>
    <property type="match status" value="1"/>
</dbReference>
<dbReference type="PROSITE" id="PS50977">
    <property type="entry name" value="HTH_TETR_2"/>
    <property type="match status" value="1"/>
</dbReference>
<organism evidence="6 7">
    <name type="scientific">Umezawaea tangerina</name>
    <dbReference type="NCBI Taxonomy" id="84725"/>
    <lineage>
        <taxon>Bacteria</taxon>
        <taxon>Bacillati</taxon>
        <taxon>Actinomycetota</taxon>
        <taxon>Actinomycetes</taxon>
        <taxon>Pseudonocardiales</taxon>
        <taxon>Pseudonocardiaceae</taxon>
        <taxon>Umezawaea</taxon>
    </lineage>
</organism>
<dbReference type="Gene3D" id="1.10.357.10">
    <property type="entry name" value="Tetracycline Repressor, domain 2"/>
    <property type="match status" value="1"/>
</dbReference>
<dbReference type="AlphaFoldDB" id="A0A2T0T232"/>
<name>A0A2T0T232_9PSEU</name>
<reference evidence="6 7" key="1">
    <citation type="submission" date="2018-03" db="EMBL/GenBank/DDBJ databases">
        <title>Genomic Encyclopedia of Archaeal and Bacterial Type Strains, Phase II (KMG-II): from individual species to whole genera.</title>
        <authorList>
            <person name="Goeker M."/>
        </authorList>
    </citation>
    <scope>NUCLEOTIDE SEQUENCE [LARGE SCALE GENOMIC DNA]</scope>
    <source>
        <strain evidence="6 7">DSM 44720</strain>
    </source>
</reference>
<evidence type="ECO:0000313" key="6">
    <source>
        <dbReference type="EMBL" id="PRY39704.1"/>
    </source>
</evidence>
<evidence type="ECO:0000256" key="3">
    <source>
        <dbReference type="ARBA" id="ARBA00023163"/>
    </source>
</evidence>
<dbReference type="EMBL" id="PVTF01000007">
    <property type="protein sequence ID" value="PRY39704.1"/>
    <property type="molecule type" value="Genomic_DNA"/>
</dbReference>
<keyword evidence="3" id="KW-0804">Transcription</keyword>
<dbReference type="Gene3D" id="1.10.10.60">
    <property type="entry name" value="Homeodomain-like"/>
    <property type="match status" value="1"/>
</dbReference>
<evidence type="ECO:0000313" key="7">
    <source>
        <dbReference type="Proteomes" id="UP000239494"/>
    </source>
</evidence>
<dbReference type="RefSeq" id="WP_106189618.1">
    <property type="nucleotide sequence ID" value="NZ_PVTF01000007.1"/>
</dbReference>
<evidence type="ECO:0000256" key="1">
    <source>
        <dbReference type="ARBA" id="ARBA00023015"/>
    </source>
</evidence>
<dbReference type="SUPFAM" id="SSF46689">
    <property type="entry name" value="Homeodomain-like"/>
    <property type="match status" value="1"/>
</dbReference>
<dbReference type="InterPro" id="IPR011075">
    <property type="entry name" value="TetR_C"/>
</dbReference>
<comment type="caution">
    <text evidence="6">The sequence shown here is derived from an EMBL/GenBank/DDBJ whole genome shotgun (WGS) entry which is preliminary data.</text>
</comment>
<accession>A0A2T0T232</accession>
<keyword evidence="1" id="KW-0805">Transcription regulation</keyword>
<dbReference type="PANTHER" id="PTHR30055:SF148">
    <property type="entry name" value="TETR-FAMILY TRANSCRIPTIONAL REGULATOR"/>
    <property type="match status" value="1"/>
</dbReference>
<keyword evidence="7" id="KW-1185">Reference proteome</keyword>
<dbReference type="GO" id="GO:0003700">
    <property type="term" value="F:DNA-binding transcription factor activity"/>
    <property type="evidence" value="ECO:0007669"/>
    <property type="project" value="TreeGrafter"/>
</dbReference>
<dbReference type="InterPro" id="IPR001647">
    <property type="entry name" value="HTH_TetR"/>
</dbReference>
<dbReference type="InterPro" id="IPR036271">
    <property type="entry name" value="Tet_transcr_reg_TetR-rel_C_sf"/>
</dbReference>
<feature type="domain" description="HTH tetR-type" evidence="5">
    <location>
        <begin position="14"/>
        <end position="74"/>
    </location>
</feature>
<dbReference type="InterPro" id="IPR009057">
    <property type="entry name" value="Homeodomain-like_sf"/>
</dbReference>
<dbReference type="SUPFAM" id="SSF48498">
    <property type="entry name" value="Tetracyclin repressor-like, C-terminal domain"/>
    <property type="match status" value="1"/>
</dbReference>
<sequence>MDTPVNRGGRPRSEQARDAVLHAVDDLLLEVGYSAMTMKGIAERAGVGRQTVYRWWSTKAEILFEATVADAEEELAVPPTGSSLDDLVGYLDSLKHFLEGSAAGAAYRALIAAAQQDRAVAALLASKDVLGDSARVVVERVAEHEALPSPPEHVTALLVGPMFFWVMSGRDTVHLDTGELAATVLSELRAAKVG</sequence>
<dbReference type="InterPro" id="IPR050109">
    <property type="entry name" value="HTH-type_TetR-like_transc_reg"/>
</dbReference>
<gene>
    <name evidence="6" type="ORF">CLV43_107291</name>
</gene>
<dbReference type="Proteomes" id="UP000239494">
    <property type="component" value="Unassembled WGS sequence"/>
</dbReference>
<feature type="DNA-binding region" description="H-T-H motif" evidence="4">
    <location>
        <begin position="37"/>
        <end position="56"/>
    </location>
</feature>
<evidence type="ECO:0000256" key="4">
    <source>
        <dbReference type="PROSITE-ProRule" id="PRU00335"/>
    </source>
</evidence>
<dbReference type="Pfam" id="PF16859">
    <property type="entry name" value="TetR_C_11"/>
    <property type="match status" value="1"/>
</dbReference>
<dbReference type="OrthoDB" id="9796019at2"/>